<evidence type="ECO:0000313" key="3">
    <source>
        <dbReference type="Proteomes" id="UP001220256"/>
    </source>
</evidence>
<evidence type="ECO:0000256" key="1">
    <source>
        <dbReference type="SAM" id="MobiDB-lite"/>
    </source>
</evidence>
<comment type="caution">
    <text evidence="2">The sequence shown here is derived from an EMBL/GenBank/DDBJ whole genome shotgun (WGS) entry which is preliminary data.</text>
</comment>
<protein>
    <submittedName>
        <fullName evidence="2">Uncharacterized protein</fullName>
    </submittedName>
</protein>
<evidence type="ECO:0000313" key="2">
    <source>
        <dbReference type="EMBL" id="KAJ5260023.1"/>
    </source>
</evidence>
<reference evidence="2 3" key="1">
    <citation type="journal article" date="2023" name="IMA Fungus">
        <title>Comparative genomic study of the Penicillium genus elucidates a diverse pangenome and 15 lateral gene transfer events.</title>
        <authorList>
            <person name="Petersen C."/>
            <person name="Sorensen T."/>
            <person name="Nielsen M.R."/>
            <person name="Sondergaard T.E."/>
            <person name="Sorensen J.L."/>
            <person name="Fitzpatrick D.A."/>
            <person name="Frisvad J.C."/>
            <person name="Nielsen K.L."/>
        </authorList>
    </citation>
    <scope>NUCLEOTIDE SEQUENCE [LARGE SCALE GENOMIC DNA]</scope>
    <source>
        <strain evidence="2 3">IBT 3361</strain>
    </source>
</reference>
<dbReference type="EMBL" id="JAPVEB010000008">
    <property type="protein sequence ID" value="KAJ5260023.1"/>
    <property type="molecule type" value="Genomic_DNA"/>
</dbReference>
<dbReference type="Proteomes" id="UP001220256">
    <property type="component" value="Unassembled WGS sequence"/>
</dbReference>
<sequence length="139" mass="15506">MIDGNKSVTRESHLFDVFEKSLDDTAIDDEGRESSNEFSKLSPAETKSPGESQNDKNKPGPIGRLFRSNHEAWKGRETYNPHGDIAGETELLREVKDICDGLNMLKSLAADQEGVWRQVWKNGSNPKPAFILFAARSTV</sequence>
<proteinExistence type="predicted"/>
<name>A0ABQ8W8R5_PENCH</name>
<accession>A0ABQ8W8R5</accession>
<gene>
    <name evidence="2" type="ORF">N7505_009404</name>
</gene>
<feature type="region of interest" description="Disordered" evidence="1">
    <location>
        <begin position="25"/>
        <end position="70"/>
    </location>
</feature>
<organism evidence="2 3">
    <name type="scientific">Penicillium chrysogenum</name>
    <name type="common">Penicillium notatum</name>
    <dbReference type="NCBI Taxonomy" id="5076"/>
    <lineage>
        <taxon>Eukaryota</taxon>
        <taxon>Fungi</taxon>
        <taxon>Dikarya</taxon>
        <taxon>Ascomycota</taxon>
        <taxon>Pezizomycotina</taxon>
        <taxon>Eurotiomycetes</taxon>
        <taxon>Eurotiomycetidae</taxon>
        <taxon>Eurotiales</taxon>
        <taxon>Aspergillaceae</taxon>
        <taxon>Penicillium</taxon>
        <taxon>Penicillium chrysogenum species complex</taxon>
    </lineage>
</organism>
<keyword evidence="3" id="KW-1185">Reference proteome</keyword>